<comment type="caution">
    <text evidence="2">The sequence shown here is derived from an EMBL/GenBank/DDBJ whole genome shotgun (WGS) entry which is preliminary data.</text>
</comment>
<protein>
    <submittedName>
        <fullName evidence="2">Alkyl hydroperoxide reductase/ Thiol specific antioxidant/ Mal allergen</fullName>
    </submittedName>
</protein>
<accession>B9XG80</accession>
<dbReference type="OrthoDB" id="190290at2"/>
<name>B9XG80_PEDPL</name>
<dbReference type="AlphaFoldDB" id="B9XG80"/>
<dbReference type="RefSeq" id="WP_007414826.1">
    <property type="nucleotide sequence ID" value="NZ_ABOX02000011.1"/>
</dbReference>
<dbReference type="EMBL" id="ABOX02000011">
    <property type="protein sequence ID" value="EEF61242.1"/>
    <property type="molecule type" value="Genomic_DNA"/>
</dbReference>
<proteinExistence type="predicted"/>
<dbReference type="InterPro" id="IPR000866">
    <property type="entry name" value="AhpC/TSA"/>
</dbReference>
<dbReference type="Gene3D" id="3.40.30.10">
    <property type="entry name" value="Glutaredoxin"/>
    <property type="match status" value="1"/>
</dbReference>
<dbReference type="STRING" id="320771.Cflav_PD3959"/>
<dbReference type="PROSITE" id="PS51352">
    <property type="entry name" value="THIOREDOXIN_2"/>
    <property type="match status" value="1"/>
</dbReference>
<gene>
    <name evidence="2" type="ORF">Cflav_PD3959</name>
</gene>
<dbReference type="GO" id="GO:0016209">
    <property type="term" value="F:antioxidant activity"/>
    <property type="evidence" value="ECO:0007669"/>
    <property type="project" value="InterPro"/>
</dbReference>
<dbReference type="PANTHER" id="PTHR42852">
    <property type="entry name" value="THIOL:DISULFIDE INTERCHANGE PROTEIN DSBE"/>
    <property type="match status" value="1"/>
</dbReference>
<dbReference type="InterPro" id="IPR036249">
    <property type="entry name" value="Thioredoxin-like_sf"/>
</dbReference>
<sequence length="197" mass="22959" precursor="true">MDIKLVAKPRVKASGWRIRWSALVLLLLVQVFPVLGADKLIGTVPPEWEATDWINSAPLKLGDLKGKVVLVRWWTAPTCPFCRATAPALNEFYEKYRETGLEVIGFYHHKSDEPLTQDWVKKYSGEYNFKFPVAIDRDWKTLHRWWLDAEKRDFTSVSFLIDRKGVIRYIHPGGEYVKGDKDYARLKAKIEELLKEH</sequence>
<dbReference type="Pfam" id="PF00578">
    <property type="entry name" value="AhpC-TSA"/>
    <property type="match status" value="1"/>
</dbReference>
<dbReference type="GO" id="GO:0016491">
    <property type="term" value="F:oxidoreductase activity"/>
    <property type="evidence" value="ECO:0007669"/>
    <property type="project" value="InterPro"/>
</dbReference>
<feature type="domain" description="Thioredoxin" evidence="1">
    <location>
        <begin position="39"/>
        <end position="195"/>
    </location>
</feature>
<evidence type="ECO:0000313" key="3">
    <source>
        <dbReference type="Proteomes" id="UP000003688"/>
    </source>
</evidence>
<dbReference type="InterPro" id="IPR013766">
    <property type="entry name" value="Thioredoxin_domain"/>
</dbReference>
<evidence type="ECO:0000259" key="1">
    <source>
        <dbReference type="PROSITE" id="PS51352"/>
    </source>
</evidence>
<reference evidence="2 3" key="1">
    <citation type="journal article" date="2011" name="J. Bacteriol.">
        <title>Genome sequence of 'Pedosphaera parvula' Ellin514, an aerobic Verrucomicrobial isolate from pasture soil.</title>
        <authorList>
            <person name="Kant R."/>
            <person name="van Passel M.W."/>
            <person name="Sangwan P."/>
            <person name="Palva A."/>
            <person name="Lucas S."/>
            <person name="Copeland A."/>
            <person name="Lapidus A."/>
            <person name="Glavina Del Rio T."/>
            <person name="Dalin E."/>
            <person name="Tice H."/>
            <person name="Bruce D."/>
            <person name="Goodwin L."/>
            <person name="Pitluck S."/>
            <person name="Chertkov O."/>
            <person name="Larimer F.W."/>
            <person name="Land M.L."/>
            <person name="Hauser L."/>
            <person name="Brettin T.S."/>
            <person name="Detter J.C."/>
            <person name="Han S."/>
            <person name="de Vos W.M."/>
            <person name="Janssen P.H."/>
            <person name="Smidt H."/>
        </authorList>
    </citation>
    <scope>NUCLEOTIDE SEQUENCE [LARGE SCALE GENOMIC DNA]</scope>
    <source>
        <strain evidence="2 3">Ellin514</strain>
    </source>
</reference>
<keyword evidence="3" id="KW-1185">Reference proteome</keyword>
<dbReference type="InterPro" id="IPR050553">
    <property type="entry name" value="Thioredoxin_ResA/DsbE_sf"/>
</dbReference>
<organism evidence="2 3">
    <name type="scientific">Pedosphaera parvula (strain Ellin514)</name>
    <dbReference type="NCBI Taxonomy" id="320771"/>
    <lineage>
        <taxon>Bacteria</taxon>
        <taxon>Pseudomonadati</taxon>
        <taxon>Verrucomicrobiota</taxon>
        <taxon>Pedosphaerae</taxon>
        <taxon>Pedosphaerales</taxon>
        <taxon>Pedosphaeraceae</taxon>
        <taxon>Pedosphaera</taxon>
    </lineage>
</organism>
<dbReference type="Proteomes" id="UP000003688">
    <property type="component" value="Unassembled WGS sequence"/>
</dbReference>
<dbReference type="PANTHER" id="PTHR42852:SF13">
    <property type="entry name" value="PROTEIN DIPZ"/>
    <property type="match status" value="1"/>
</dbReference>
<dbReference type="SUPFAM" id="SSF52833">
    <property type="entry name" value="Thioredoxin-like"/>
    <property type="match status" value="1"/>
</dbReference>
<dbReference type="CDD" id="cd02966">
    <property type="entry name" value="TlpA_like_family"/>
    <property type="match status" value="1"/>
</dbReference>
<evidence type="ECO:0000313" key="2">
    <source>
        <dbReference type="EMBL" id="EEF61242.1"/>
    </source>
</evidence>